<dbReference type="InterPro" id="IPR015797">
    <property type="entry name" value="NUDIX_hydrolase-like_dom_sf"/>
</dbReference>
<protein>
    <submittedName>
        <fullName evidence="4">NUDIX hydrolase</fullName>
    </submittedName>
</protein>
<dbReference type="Proteomes" id="UP000002457">
    <property type="component" value="Chromosome"/>
</dbReference>
<dbReference type="KEGG" id="mpl:Mpal_0285"/>
<evidence type="ECO:0000259" key="3">
    <source>
        <dbReference type="PROSITE" id="PS51462"/>
    </source>
</evidence>
<feature type="domain" description="Nudix hydrolase" evidence="3">
    <location>
        <begin position="30"/>
        <end position="158"/>
    </location>
</feature>
<dbReference type="InterPro" id="IPR020476">
    <property type="entry name" value="Nudix_hydrolase"/>
</dbReference>
<organism evidence="4 5">
    <name type="scientific">Methanosphaerula palustris (strain ATCC BAA-1556 / DSM 19958 / E1-9c)</name>
    <dbReference type="NCBI Taxonomy" id="521011"/>
    <lineage>
        <taxon>Archaea</taxon>
        <taxon>Methanobacteriati</taxon>
        <taxon>Methanobacteriota</taxon>
        <taxon>Stenosarchaea group</taxon>
        <taxon>Methanomicrobia</taxon>
        <taxon>Methanomicrobiales</taxon>
        <taxon>Methanoregulaceae</taxon>
        <taxon>Methanosphaerula</taxon>
    </lineage>
</organism>
<keyword evidence="2 4" id="KW-0378">Hydrolase</keyword>
<dbReference type="GO" id="GO:0016462">
    <property type="term" value="F:pyrophosphatase activity"/>
    <property type="evidence" value="ECO:0007669"/>
    <property type="project" value="UniProtKB-ARBA"/>
</dbReference>
<dbReference type="Pfam" id="PF00293">
    <property type="entry name" value="NUDIX"/>
    <property type="match status" value="1"/>
</dbReference>
<dbReference type="STRING" id="521011.Mpal_0285"/>
<dbReference type="CDD" id="cd03424">
    <property type="entry name" value="NUDIX_ADPRase_Nudt5_UGPPase_Nudt14"/>
    <property type="match status" value="1"/>
</dbReference>
<evidence type="ECO:0000313" key="5">
    <source>
        <dbReference type="Proteomes" id="UP000002457"/>
    </source>
</evidence>
<dbReference type="PANTHER" id="PTHR11839:SF18">
    <property type="entry name" value="NUDIX HYDROLASE DOMAIN-CONTAINING PROTEIN"/>
    <property type="match status" value="1"/>
</dbReference>
<dbReference type="GO" id="GO:0006753">
    <property type="term" value="P:nucleoside phosphate metabolic process"/>
    <property type="evidence" value="ECO:0007669"/>
    <property type="project" value="TreeGrafter"/>
</dbReference>
<evidence type="ECO:0000256" key="2">
    <source>
        <dbReference type="ARBA" id="ARBA00022801"/>
    </source>
</evidence>
<sequence length="164" mass="18157">MEVYRSRRLSVEEKEFSLPDGRVRNYVVVHPGSAVAMLPVIGEDCLLIRQYRYAIDGFLYEVPAGTMEPGETPVETAHREMIEETGFAAGKLSALGTILTTPGFSDEQIHLFKATDLTPSSLYPQDEDEVIEVERLSLAAAWMMVVDGTIIDAKTICMLAQCRG</sequence>
<dbReference type="GO" id="GO:0019693">
    <property type="term" value="P:ribose phosphate metabolic process"/>
    <property type="evidence" value="ECO:0007669"/>
    <property type="project" value="TreeGrafter"/>
</dbReference>
<dbReference type="PROSITE" id="PS51462">
    <property type="entry name" value="NUDIX"/>
    <property type="match status" value="1"/>
</dbReference>
<dbReference type="PRINTS" id="PR00502">
    <property type="entry name" value="NUDIXFAMILY"/>
</dbReference>
<comment type="cofactor">
    <cofactor evidence="1">
        <name>Mg(2+)</name>
        <dbReference type="ChEBI" id="CHEBI:18420"/>
    </cofactor>
</comment>
<dbReference type="EMBL" id="CP001338">
    <property type="protein sequence ID" value="ACL15668.1"/>
    <property type="molecule type" value="Genomic_DNA"/>
</dbReference>
<proteinExistence type="predicted"/>
<name>B8GJL4_METPE</name>
<evidence type="ECO:0000256" key="1">
    <source>
        <dbReference type="ARBA" id="ARBA00001946"/>
    </source>
</evidence>
<dbReference type="PROSITE" id="PS00893">
    <property type="entry name" value="NUDIX_BOX"/>
    <property type="match status" value="1"/>
</dbReference>
<dbReference type="AlphaFoldDB" id="B8GJL4"/>
<dbReference type="SUPFAM" id="SSF55811">
    <property type="entry name" value="Nudix"/>
    <property type="match status" value="1"/>
</dbReference>
<dbReference type="RefSeq" id="WP_012616987.1">
    <property type="nucleotide sequence ID" value="NC_011832.1"/>
</dbReference>
<dbReference type="Gene3D" id="3.90.79.10">
    <property type="entry name" value="Nucleoside Triphosphate Pyrophosphohydrolase"/>
    <property type="match status" value="1"/>
</dbReference>
<gene>
    <name evidence="4" type="ordered locus">Mpal_0285</name>
</gene>
<dbReference type="eggNOG" id="arCOG01073">
    <property type="taxonomic scope" value="Archaea"/>
</dbReference>
<dbReference type="InterPro" id="IPR000086">
    <property type="entry name" value="NUDIX_hydrolase_dom"/>
</dbReference>
<reference evidence="4 5" key="1">
    <citation type="journal article" date="2015" name="Genome Announc.">
        <title>Complete Genome Sequence of Methanosphaerula palustris E1-9CT, a Hydrogenotrophic Methanogen Isolated from a Minerotrophic Fen Peatland.</title>
        <authorList>
            <person name="Cadillo-Quiroz H."/>
            <person name="Browne P."/>
            <person name="Kyrpides N."/>
            <person name="Woyke T."/>
            <person name="Goodwin L."/>
            <person name="Detter C."/>
            <person name="Yavitt J.B."/>
            <person name="Zinder S.H."/>
        </authorList>
    </citation>
    <scope>NUCLEOTIDE SEQUENCE [LARGE SCALE GENOMIC DNA]</scope>
    <source>
        <strain evidence="5">ATCC BAA-1556 / DSM 19958 / E1-9c</strain>
    </source>
</reference>
<evidence type="ECO:0000313" key="4">
    <source>
        <dbReference type="EMBL" id="ACL15668.1"/>
    </source>
</evidence>
<dbReference type="HOGENOM" id="CLU_062658_5_2_2"/>
<dbReference type="OrthoDB" id="104705at2157"/>
<dbReference type="PANTHER" id="PTHR11839">
    <property type="entry name" value="UDP/ADP-SUGAR PYROPHOSPHATASE"/>
    <property type="match status" value="1"/>
</dbReference>
<keyword evidence="5" id="KW-1185">Reference proteome</keyword>
<dbReference type="GeneID" id="7272585"/>
<accession>B8GJL4</accession>
<dbReference type="InterPro" id="IPR020084">
    <property type="entry name" value="NUDIX_hydrolase_CS"/>
</dbReference>